<dbReference type="PROSITE" id="PS50987">
    <property type="entry name" value="HTH_ARSR_2"/>
    <property type="match status" value="1"/>
</dbReference>
<dbReference type="RefSeq" id="WP_150959990.1">
    <property type="nucleotide sequence ID" value="NZ_JBHTIU010000106.1"/>
</dbReference>
<dbReference type="PANTHER" id="PTHR38600:SF1">
    <property type="entry name" value="TRANSCRIPTIONAL REGULATORY PROTEIN"/>
    <property type="match status" value="1"/>
</dbReference>
<dbReference type="EMBL" id="JBHTIU010000106">
    <property type="protein sequence ID" value="MFD0872287.1"/>
    <property type="molecule type" value="Genomic_DNA"/>
</dbReference>
<dbReference type="Proteomes" id="UP001597120">
    <property type="component" value="Unassembled WGS sequence"/>
</dbReference>
<name>A0ABW3DFP1_9BACL</name>
<dbReference type="SUPFAM" id="SSF46785">
    <property type="entry name" value="Winged helix' DNA-binding domain"/>
    <property type="match status" value="1"/>
</dbReference>
<evidence type="ECO:0000259" key="2">
    <source>
        <dbReference type="PROSITE" id="PS50987"/>
    </source>
</evidence>
<feature type="domain" description="HTH arsR-type" evidence="2">
    <location>
        <begin position="1"/>
        <end position="89"/>
    </location>
</feature>
<comment type="caution">
    <text evidence="3">The sequence shown here is derived from an EMBL/GenBank/DDBJ whole genome shotgun (WGS) entry which is preliminary data.</text>
</comment>
<proteinExistence type="predicted"/>
<evidence type="ECO:0000256" key="1">
    <source>
        <dbReference type="ARBA" id="ARBA00023125"/>
    </source>
</evidence>
<keyword evidence="4" id="KW-1185">Reference proteome</keyword>
<protein>
    <submittedName>
        <fullName evidence="3">Metalloregulator ArsR/SmtB family transcription factor</fullName>
    </submittedName>
</protein>
<dbReference type="SMART" id="SM00418">
    <property type="entry name" value="HTH_ARSR"/>
    <property type="match status" value="1"/>
</dbReference>
<gene>
    <name evidence="3" type="ORF">ACFQ03_24500</name>
</gene>
<accession>A0ABW3DFP1</accession>
<dbReference type="CDD" id="cd00090">
    <property type="entry name" value="HTH_ARSR"/>
    <property type="match status" value="1"/>
</dbReference>
<dbReference type="PANTHER" id="PTHR38600">
    <property type="entry name" value="TRANSCRIPTIONAL REGULATORY PROTEIN"/>
    <property type="match status" value="1"/>
</dbReference>
<dbReference type="InterPro" id="IPR036390">
    <property type="entry name" value="WH_DNA-bd_sf"/>
</dbReference>
<evidence type="ECO:0000313" key="3">
    <source>
        <dbReference type="EMBL" id="MFD0872287.1"/>
    </source>
</evidence>
<dbReference type="InterPro" id="IPR011991">
    <property type="entry name" value="ArsR-like_HTH"/>
</dbReference>
<reference evidence="4" key="1">
    <citation type="journal article" date="2019" name="Int. J. Syst. Evol. Microbiol.">
        <title>The Global Catalogue of Microorganisms (GCM) 10K type strain sequencing project: providing services to taxonomists for standard genome sequencing and annotation.</title>
        <authorList>
            <consortium name="The Broad Institute Genomics Platform"/>
            <consortium name="The Broad Institute Genome Sequencing Center for Infectious Disease"/>
            <person name="Wu L."/>
            <person name="Ma J."/>
        </authorList>
    </citation>
    <scope>NUCLEOTIDE SEQUENCE [LARGE SCALE GENOMIC DNA]</scope>
    <source>
        <strain evidence="4">CCUG 57263</strain>
    </source>
</reference>
<dbReference type="InterPro" id="IPR001845">
    <property type="entry name" value="HTH_ArsR_DNA-bd_dom"/>
</dbReference>
<evidence type="ECO:0000313" key="4">
    <source>
        <dbReference type="Proteomes" id="UP001597120"/>
    </source>
</evidence>
<dbReference type="Gene3D" id="1.10.10.10">
    <property type="entry name" value="Winged helix-like DNA-binding domain superfamily/Winged helix DNA-binding domain"/>
    <property type="match status" value="1"/>
</dbReference>
<dbReference type="PRINTS" id="PR00778">
    <property type="entry name" value="HTHARSR"/>
</dbReference>
<dbReference type="Pfam" id="PF12840">
    <property type="entry name" value="HTH_20"/>
    <property type="match status" value="1"/>
</dbReference>
<keyword evidence="1" id="KW-0238">DNA-binding</keyword>
<organism evidence="3 4">
    <name type="scientific">Paenibacillus residui</name>
    <dbReference type="NCBI Taxonomy" id="629724"/>
    <lineage>
        <taxon>Bacteria</taxon>
        <taxon>Bacillati</taxon>
        <taxon>Bacillota</taxon>
        <taxon>Bacilli</taxon>
        <taxon>Bacillales</taxon>
        <taxon>Paenibacillaceae</taxon>
        <taxon>Paenibacillus</taxon>
    </lineage>
</organism>
<dbReference type="InterPro" id="IPR036388">
    <property type="entry name" value="WH-like_DNA-bd_sf"/>
</dbReference>
<sequence>MPVDIFSALADPTRRRILEMLADHDGLSASEIYDQFKVSPQAISQHLKILRGANLVEVEKRAQQRIYRINTKAMVQFEEWSKGMRQRWSRRLDTLDAVLKEEMKKHANNQIEKEKPE</sequence>
<dbReference type="NCBIfam" id="NF033788">
    <property type="entry name" value="HTH_metalloreg"/>
    <property type="match status" value="1"/>
</dbReference>